<gene>
    <name evidence="1" type="ORF">Vadar_014305</name>
</gene>
<proteinExistence type="predicted"/>
<dbReference type="EMBL" id="CM037151">
    <property type="protein sequence ID" value="KAH7843246.1"/>
    <property type="molecule type" value="Genomic_DNA"/>
</dbReference>
<accession>A0ACB7XQL5</accession>
<protein>
    <submittedName>
        <fullName evidence="1">Uncharacterized protein</fullName>
    </submittedName>
</protein>
<evidence type="ECO:0000313" key="2">
    <source>
        <dbReference type="Proteomes" id="UP000828048"/>
    </source>
</evidence>
<keyword evidence="2" id="KW-1185">Reference proteome</keyword>
<evidence type="ECO:0000313" key="1">
    <source>
        <dbReference type="EMBL" id="KAH7843246.1"/>
    </source>
</evidence>
<organism evidence="1 2">
    <name type="scientific">Vaccinium darrowii</name>
    <dbReference type="NCBI Taxonomy" id="229202"/>
    <lineage>
        <taxon>Eukaryota</taxon>
        <taxon>Viridiplantae</taxon>
        <taxon>Streptophyta</taxon>
        <taxon>Embryophyta</taxon>
        <taxon>Tracheophyta</taxon>
        <taxon>Spermatophyta</taxon>
        <taxon>Magnoliopsida</taxon>
        <taxon>eudicotyledons</taxon>
        <taxon>Gunneridae</taxon>
        <taxon>Pentapetalae</taxon>
        <taxon>asterids</taxon>
        <taxon>Ericales</taxon>
        <taxon>Ericaceae</taxon>
        <taxon>Vaccinioideae</taxon>
        <taxon>Vaccinieae</taxon>
        <taxon>Vaccinium</taxon>
    </lineage>
</organism>
<name>A0ACB7XQL5_9ERIC</name>
<reference evidence="1 2" key="1">
    <citation type="journal article" date="2021" name="Hortic Res">
        <title>High-quality reference genome and annotation aids understanding of berry development for evergreen blueberry (Vaccinium darrowii).</title>
        <authorList>
            <person name="Yu J."/>
            <person name="Hulse-Kemp A.M."/>
            <person name="Babiker E."/>
            <person name="Staton M."/>
        </authorList>
    </citation>
    <scope>NUCLEOTIDE SEQUENCE [LARGE SCALE GENOMIC DNA]</scope>
    <source>
        <strain evidence="2">cv. NJ 8807/NJ 8810</strain>
        <tissue evidence="1">Young leaf</tissue>
    </source>
</reference>
<dbReference type="Proteomes" id="UP000828048">
    <property type="component" value="Chromosome 1"/>
</dbReference>
<sequence length="527" mass="57522">MAKGSGLSIDTDRIGFFLHHPTVINSFPDNRYHHHHCHHPKLKLEPMEATHEVPNTIQFPVNLNCTTTHDDPPLSDDKRRVLGEMDFFADKKQGGSSHAAAASVHGDSDEKGLDVNVNTGLRLLTVNTSSDRSTVDEGNSQNFENKRAKTELAVVQAELERMNAENQRLREALNQAKTNYNSLQMHLISLNHKSDTSTNPEENHRTVVNGDQTVPRQFMDLGLASAAFADEDEPTLSSSEERLRSPPVSNNGRGEDSIPENGSNQGWDPNKVARLNPTRNVDQATEATMRKARVSVRARSEAPMITDGCQWRKYGQKMAKGNPCPRAYYRCTMAAGCPVRKQVQRCAEDRTILITTYEGTHNHPLPPAAISMASTTSSAARMLLSGSMPSSDGLIHHHHQNFLPCPSTMATISASAPFPTVTLDLTQNPNNPLQFQRPPPQFHLPFLSPNAALLPHIFSQAIHNQSKFSGLQMSSQQNSVAETVNALTADPSFTAALAAAIGSLIGGGQPNNNGSMSNGNNNSNDSK</sequence>
<comment type="caution">
    <text evidence="1">The sequence shown here is derived from an EMBL/GenBank/DDBJ whole genome shotgun (WGS) entry which is preliminary data.</text>
</comment>